<reference evidence="15 16" key="1">
    <citation type="submission" date="2017-03" db="EMBL/GenBank/DDBJ databases">
        <title>Complete genome sequence of the novel DNRA strain Pseudomonas sp. S-6-2 isolated from Chinese polluted river sediment. Journal of Biotechnology.</title>
        <authorList>
            <person name="Li J."/>
            <person name="Xiang F."/>
            <person name="Wang L."/>
            <person name="Xi L."/>
            <person name="Liu J."/>
        </authorList>
    </citation>
    <scope>NUCLEOTIDE SEQUENCE [LARGE SCALE GENOMIC DNA]</scope>
    <source>
        <strain evidence="15 16">S-6-2</strain>
    </source>
</reference>
<evidence type="ECO:0000256" key="2">
    <source>
        <dbReference type="ARBA" id="ARBA00004236"/>
    </source>
</evidence>
<keyword evidence="9" id="KW-0418">Kinase</keyword>
<evidence type="ECO:0000256" key="11">
    <source>
        <dbReference type="ARBA" id="ARBA00023012"/>
    </source>
</evidence>
<dbReference type="PANTHER" id="PTHR43047:SF72">
    <property type="entry name" value="OSMOSENSING HISTIDINE PROTEIN KINASE SLN1"/>
    <property type="match status" value="1"/>
</dbReference>
<dbReference type="InterPro" id="IPR000014">
    <property type="entry name" value="PAS"/>
</dbReference>
<dbReference type="Gene3D" id="3.30.565.10">
    <property type="entry name" value="Histidine kinase-like ATPase, C-terminal domain"/>
    <property type="match status" value="1"/>
</dbReference>
<evidence type="ECO:0000256" key="1">
    <source>
        <dbReference type="ARBA" id="ARBA00000085"/>
    </source>
</evidence>
<keyword evidence="11" id="KW-0902">Two-component regulatory system</keyword>
<keyword evidence="5" id="KW-1003">Cell membrane</keyword>
<dbReference type="NCBIfam" id="TIGR00229">
    <property type="entry name" value="sensory_box"/>
    <property type="match status" value="1"/>
</dbReference>
<evidence type="ECO:0000256" key="6">
    <source>
        <dbReference type="ARBA" id="ARBA00022553"/>
    </source>
</evidence>
<dbReference type="SUPFAM" id="SSF55874">
    <property type="entry name" value="ATPase domain of HSP90 chaperone/DNA topoisomerase II/histidine kinase"/>
    <property type="match status" value="1"/>
</dbReference>
<dbReference type="GO" id="GO:0005886">
    <property type="term" value="C:plasma membrane"/>
    <property type="evidence" value="ECO:0007669"/>
    <property type="project" value="UniProtKB-SubCell"/>
</dbReference>
<dbReference type="InterPro" id="IPR035965">
    <property type="entry name" value="PAS-like_dom_sf"/>
</dbReference>
<evidence type="ECO:0000256" key="7">
    <source>
        <dbReference type="ARBA" id="ARBA00022679"/>
    </source>
</evidence>
<dbReference type="InterPro" id="IPR003594">
    <property type="entry name" value="HATPase_dom"/>
</dbReference>
<evidence type="ECO:0000256" key="9">
    <source>
        <dbReference type="ARBA" id="ARBA00022777"/>
    </source>
</evidence>
<dbReference type="EC" id="2.7.13.3" evidence="4"/>
<dbReference type="GO" id="GO:0000155">
    <property type="term" value="F:phosphorelay sensor kinase activity"/>
    <property type="evidence" value="ECO:0007669"/>
    <property type="project" value="InterPro"/>
</dbReference>
<dbReference type="InterPro" id="IPR000700">
    <property type="entry name" value="PAS-assoc_C"/>
</dbReference>
<dbReference type="Pfam" id="PF08448">
    <property type="entry name" value="PAS_4"/>
    <property type="match status" value="1"/>
</dbReference>
<feature type="domain" description="Histidine kinase" evidence="13">
    <location>
        <begin position="308"/>
        <end position="527"/>
    </location>
</feature>
<evidence type="ECO:0000256" key="5">
    <source>
        <dbReference type="ARBA" id="ARBA00022475"/>
    </source>
</evidence>
<proteinExistence type="predicted"/>
<keyword evidence="7" id="KW-0808">Transferase</keyword>
<keyword evidence="10" id="KW-0067">ATP-binding</keyword>
<evidence type="ECO:0000256" key="8">
    <source>
        <dbReference type="ARBA" id="ARBA00022741"/>
    </source>
</evidence>
<accession>A0A1V0B1X8</accession>
<evidence type="ECO:0000256" key="10">
    <source>
        <dbReference type="ARBA" id="ARBA00022840"/>
    </source>
</evidence>
<dbReference type="CDD" id="cd00130">
    <property type="entry name" value="PAS"/>
    <property type="match status" value="1"/>
</dbReference>
<dbReference type="InterPro" id="IPR005467">
    <property type="entry name" value="His_kinase_dom"/>
</dbReference>
<dbReference type="PRINTS" id="PR00344">
    <property type="entry name" value="BCTRLSENSOR"/>
</dbReference>
<keyword evidence="8" id="KW-0547">Nucleotide-binding</keyword>
<name>A0A1V0B1X8_9GAMM</name>
<dbReference type="GO" id="GO:0009927">
    <property type="term" value="F:histidine phosphotransfer kinase activity"/>
    <property type="evidence" value="ECO:0007669"/>
    <property type="project" value="TreeGrafter"/>
</dbReference>
<dbReference type="InterPro" id="IPR029016">
    <property type="entry name" value="GAF-like_dom_sf"/>
</dbReference>
<organism evidence="15 16">
    <name type="scientific">Halopseudomonas phragmitis</name>
    <dbReference type="NCBI Taxonomy" id="1931241"/>
    <lineage>
        <taxon>Bacteria</taxon>
        <taxon>Pseudomonadati</taxon>
        <taxon>Pseudomonadota</taxon>
        <taxon>Gammaproteobacteria</taxon>
        <taxon>Pseudomonadales</taxon>
        <taxon>Pseudomonadaceae</taxon>
        <taxon>Halopseudomonas</taxon>
    </lineage>
</organism>
<keyword evidence="16" id="KW-1185">Reference proteome</keyword>
<dbReference type="SMART" id="SM00065">
    <property type="entry name" value="GAF"/>
    <property type="match status" value="1"/>
</dbReference>
<dbReference type="SUPFAM" id="SSF55781">
    <property type="entry name" value="GAF domain-like"/>
    <property type="match status" value="1"/>
</dbReference>
<dbReference type="InterPro" id="IPR036890">
    <property type="entry name" value="HATPase_C_sf"/>
</dbReference>
<dbReference type="GO" id="GO:0005524">
    <property type="term" value="F:ATP binding"/>
    <property type="evidence" value="ECO:0007669"/>
    <property type="project" value="UniProtKB-KW"/>
</dbReference>
<evidence type="ECO:0000256" key="12">
    <source>
        <dbReference type="ARBA" id="ARBA00023136"/>
    </source>
</evidence>
<dbReference type="Gene3D" id="1.10.287.130">
    <property type="match status" value="1"/>
</dbReference>
<dbReference type="CDD" id="cd16922">
    <property type="entry name" value="HATPase_EvgS-ArcB-TorS-like"/>
    <property type="match status" value="1"/>
</dbReference>
<dbReference type="EMBL" id="CP020100">
    <property type="protein sequence ID" value="AQZ93943.1"/>
    <property type="molecule type" value="Genomic_DNA"/>
</dbReference>
<dbReference type="PROSITE" id="PS50113">
    <property type="entry name" value="PAC"/>
    <property type="match status" value="1"/>
</dbReference>
<dbReference type="Gene3D" id="3.30.450.20">
    <property type="entry name" value="PAS domain"/>
    <property type="match status" value="1"/>
</dbReference>
<dbReference type="SMART" id="SM00388">
    <property type="entry name" value="HisKA"/>
    <property type="match status" value="1"/>
</dbReference>
<dbReference type="FunFam" id="3.30.565.10:FF:000023">
    <property type="entry name" value="PAS domain-containing sensor histidine kinase"/>
    <property type="match status" value="1"/>
</dbReference>
<dbReference type="InterPro" id="IPR003661">
    <property type="entry name" value="HisK_dim/P_dom"/>
</dbReference>
<dbReference type="Pfam" id="PF01590">
    <property type="entry name" value="GAF"/>
    <property type="match status" value="1"/>
</dbReference>
<dbReference type="Pfam" id="PF02518">
    <property type="entry name" value="HATPase_c"/>
    <property type="match status" value="1"/>
</dbReference>
<evidence type="ECO:0000256" key="3">
    <source>
        <dbReference type="ARBA" id="ARBA00004314"/>
    </source>
</evidence>
<keyword evidence="12" id="KW-0472">Membrane</keyword>
<gene>
    <name evidence="15" type="ORF">BVH74_03885</name>
</gene>
<dbReference type="SUPFAM" id="SSF55785">
    <property type="entry name" value="PYP-like sensor domain (PAS domain)"/>
    <property type="match status" value="1"/>
</dbReference>
<evidence type="ECO:0000259" key="14">
    <source>
        <dbReference type="PROSITE" id="PS50113"/>
    </source>
</evidence>
<dbReference type="Gene3D" id="3.30.450.40">
    <property type="match status" value="1"/>
</dbReference>
<dbReference type="AlphaFoldDB" id="A0A1V0B1X8"/>
<dbReference type="SMART" id="SM00387">
    <property type="entry name" value="HATPase_c"/>
    <property type="match status" value="1"/>
</dbReference>
<dbReference type="SUPFAM" id="SSF47384">
    <property type="entry name" value="Homodimeric domain of signal transducing histidine kinase"/>
    <property type="match status" value="1"/>
</dbReference>
<evidence type="ECO:0000313" key="16">
    <source>
        <dbReference type="Proteomes" id="UP000243488"/>
    </source>
</evidence>
<dbReference type="RefSeq" id="WP_080048798.1">
    <property type="nucleotide sequence ID" value="NZ_CP020100.1"/>
</dbReference>
<dbReference type="Proteomes" id="UP000243488">
    <property type="component" value="Chromosome"/>
</dbReference>
<dbReference type="CDD" id="cd00082">
    <property type="entry name" value="HisKA"/>
    <property type="match status" value="1"/>
</dbReference>
<dbReference type="InterPro" id="IPR013656">
    <property type="entry name" value="PAS_4"/>
</dbReference>
<sequence length="534" mass="59105">MNASAEQRRLAALARYQIMDSPGEAAFDDIATLATRYLQTPIALVSLLDDRRQWFKSRVGLDVCETPRDMAFCAHAIRADQLLVVENASEDPRFRDNPLVTGEPHIRFYAGMPVHSAEGYPLGTLCVIDRQPRTLDVQQRDTLSRLAGLVEQQLRLRLQLLEAQEREMALSEQKALNASLLESMMVGVVACDAKGQLTLINRTARDWHGVDILDIPPEHWWRYYDLYHSDEVTPLAADQVPLWRALSGEQVSNVSFCIAARGQPVRHLLTSGGPLYDAEGRFKGAMIAMLDITERRQIEQMKGRFIATVSHELRTPLTSISGAIALLLGGAGGDMPEAGRRMLGIAQDNTQRLQALINDLLDIERLESGLLPLKLGVQPLLPLLQRAIESNQPYAERFNVSLVLQPLSAELHLICDAERLLQVMDNLLSNAAKFSHAGDSIVVDCRVIDDQVQVQVTDQGVGIAIEQQSRLFQRFFQVDDSTSRKRGGTGLGLAISKELVERMGGSIGVDSQAGQGACFWFRLPLAGSPDRSMP</sequence>
<comment type="catalytic activity">
    <reaction evidence="1">
        <text>ATP + protein L-histidine = ADP + protein N-phospho-L-histidine.</text>
        <dbReference type="EC" id="2.7.13.3"/>
    </reaction>
</comment>
<dbReference type="InterPro" id="IPR004358">
    <property type="entry name" value="Sig_transdc_His_kin-like_C"/>
</dbReference>
<evidence type="ECO:0000313" key="15">
    <source>
        <dbReference type="EMBL" id="AQZ93943.1"/>
    </source>
</evidence>
<dbReference type="KEGG" id="ppha:BVH74_03885"/>
<dbReference type="InterPro" id="IPR003018">
    <property type="entry name" value="GAF"/>
</dbReference>
<dbReference type="PROSITE" id="PS50109">
    <property type="entry name" value="HIS_KIN"/>
    <property type="match status" value="1"/>
</dbReference>
<evidence type="ECO:0000259" key="13">
    <source>
        <dbReference type="PROSITE" id="PS50109"/>
    </source>
</evidence>
<feature type="domain" description="PAC" evidence="14">
    <location>
        <begin position="252"/>
        <end position="304"/>
    </location>
</feature>
<comment type="subcellular location">
    <subcellularLocation>
        <location evidence="2">Cell membrane</location>
    </subcellularLocation>
    <subcellularLocation>
        <location evidence="3">Membrane raft</location>
        <topology evidence="3">Multi-pass membrane protein</topology>
    </subcellularLocation>
</comment>
<keyword evidence="6" id="KW-0597">Phosphoprotein</keyword>
<evidence type="ECO:0000256" key="4">
    <source>
        <dbReference type="ARBA" id="ARBA00012438"/>
    </source>
</evidence>
<dbReference type="STRING" id="1931241.BVH74_03885"/>
<dbReference type="GO" id="GO:0045121">
    <property type="term" value="C:membrane raft"/>
    <property type="evidence" value="ECO:0007669"/>
    <property type="project" value="UniProtKB-SubCell"/>
</dbReference>
<dbReference type="Pfam" id="PF00512">
    <property type="entry name" value="HisKA"/>
    <property type="match status" value="1"/>
</dbReference>
<dbReference type="InterPro" id="IPR036097">
    <property type="entry name" value="HisK_dim/P_sf"/>
</dbReference>
<dbReference type="PANTHER" id="PTHR43047">
    <property type="entry name" value="TWO-COMPONENT HISTIDINE PROTEIN KINASE"/>
    <property type="match status" value="1"/>
</dbReference>
<dbReference type="FunFam" id="1.10.287.130:FF:000001">
    <property type="entry name" value="Two-component sensor histidine kinase"/>
    <property type="match status" value="1"/>
</dbReference>
<protein>
    <recommendedName>
        <fullName evidence="4">histidine kinase</fullName>
        <ecNumber evidence="4">2.7.13.3</ecNumber>
    </recommendedName>
</protein>